<organism evidence="2 3">
    <name type="scientific">Embleya hyalina</name>
    <dbReference type="NCBI Taxonomy" id="516124"/>
    <lineage>
        <taxon>Bacteria</taxon>
        <taxon>Bacillati</taxon>
        <taxon>Actinomycetota</taxon>
        <taxon>Actinomycetes</taxon>
        <taxon>Kitasatosporales</taxon>
        <taxon>Streptomycetaceae</taxon>
        <taxon>Embleya</taxon>
    </lineage>
</organism>
<dbReference type="NCBIfam" id="NF038075">
    <property type="entry name" value="fam_STM4013"/>
    <property type="match status" value="1"/>
</dbReference>
<feature type="domain" description="Sulfatase N-terminal" evidence="1">
    <location>
        <begin position="106"/>
        <end position="249"/>
    </location>
</feature>
<sequence length="273" mass="29412">MSDMTDPDMNAVVGEQDLLLVTLDALRYDVAVELAAAGRLPNLARVLPEGGWQRRQTPARLAFAAHTAFLAGYLPTPDGPGPHPRLFASRLGDTETTGAHTWLFDTPDLPSALTKAGYHTACIGGVGCFDKQGALDSVLPGMFAESHWDPELGVTSPISFEAQVARAELVVGGLDPERRLFLLVDVAAVHHPNWFHTPGATAADGDTRDTHAAALEYVDRHIGRLFRAMSCRRPCFAIVTSDHGTAYDEAAQAAGEVVWTVPYAHFTMSPGEW</sequence>
<protein>
    <recommendedName>
        <fullName evidence="1">Sulfatase N-terminal domain-containing protein</fullName>
    </recommendedName>
</protein>
<dbReference type="EMBL" id="BIFH01000014">
    <property type="protein sequence ID" value="GCD93320.1"/>
    <property type="molecule type" value="Genomic_DNA"/>
</dbReference>
<evidence type="ECO:0000313" key="3">
    <source>
        <dbReference type="Proteomes" id="UP000286931"/>
    </source>
</evidence>
<dbReference type="Pfam" id="PF00884">
    <property type="entry name" value="Sulfatase"/>
    <property type="match status" value="1"/>
</dbReference>
<dbReference type="SUPFAM" id="SSF53649">
    <property type="entry name" value="Alkaline phosphatase-like"/>
    <property type="match status" value="1"/>
</dbReference>
<reference evidence="2 3" key="1">
    <citation type="submission" date="2018-12" db="EMBL/GenBank/DDBJ databases">
        <title>Draft genome sequence of Embleya hyalina NBRC 13850T.</title>
        <authorList>
            <person name="Komaki H."/>
            <person name="Hosoyama A."/>
            <person name="Kimura A."/>
            <person name="Ichikawa N."/>
            <person name="Tamura T."/>
        </authorList>
    </citation>
    <scope>NUCLEOTIDE SEQUENCE [LARGE SCALE GENOMIC DNA]</scope>
    <source>
        <strain evidence="2 3">NBRC 13850</strain>
    </source>
</reference>
<keyword evidence="3" id="KW-1185">Reference proteome</keyword>
<dbReference type="InterPro" id="IPR000917">
    <property type="entry name" value="Sulfatase_N"/>
</dbReference>
<dbReference type="Gene3D" id="3.40.720.10">
    <property type="entry name" value="Alkaline Phosphatase, subunit A"/>
    <property type="match status" value="1"/>
</dbReference>
<accession>A0A401YFG6</accession>
<dbReference type="InterPro" id="IPR047838">
    <property type="entry name" value="STM4013-like"/>
</dbReference>
<evidence type="ECO:0000259" key="1">
    <source>
        <dbReference type="Pfam" id="PF00884"/>
    </source>
</evidence>
<name>A0A401YFG6_9ACTN</name>
<dbReference type="InterPro" id="IPR017850">
    <property type="entry name" value="Alkaline_phosphatase_core_sf"/>
</dbReference>
<dbReference type="AlphaFoldDB" id="A0A401YFG6"/>
<comment type="caution">
    <text evidence="2">The sequence shown here is derived from an EMBL/GenBank/DDBJ whole genome shotgun (WGS) entry which is preliminary data.</text>
</comment>
<evidence type="ECO:0000313" key="2">
    <source>
        <dbReference type="EMBL" id="GCD93320.1"/>
    </source>
</evidence>
<dbReference type="Proteomes" id="UP000286931">
    <property type="component" value="Unassembled WGS sequence"/>
</dbReference>
<gene>
    <name evidence="2" type="ORF">EHYA_00964</name>
</gene>
<proteinExistence type="predicted"/>